<reference evidence="2" key="1">
    <citation type="submission" date="2022-11" db="UniProtKB">
        <authorList>
            <consortium name="WormBaseParasite"/>
        </authorList>
    </citation>
    <scope>IDENTIFICATION</scope>
</reference>
<organism evidence="1 2">
    <name type="scientific">Romanomermis culicivorax</name>
    <name type="common">Nematode worm</name>
    <dbReference type="NCBI Taxonomy" id="13658"/>
    <lineage>
        <taxon>Eukaryota</taxon>
        <taxon>Metazoa</taxon>
        <taxon>Ecdysozoa</taxon>
        <taxon>Nematoda</taxon>
        <taxon>Enoplea</taxon>
        <taxon>Dorylaimia</taxon>
        <taxon>Mermithida</taxon>
        <taxon>Mermithoidea</taxon>
        <taxon>Mermithidae</taxon>
        <taxon>Romanomermis</taxon>
    </lineage>
</organism>
<sequence length="86" mass="9811">MTFFLWAVAISRNLRVLDFVDRKDLASIAGAAREWTRGTATIPEIAHLFPPSYEDRKSTKNPGKVFSVHLMPLEDNVQADRGYTRF</sequence>
<dbReference type="Proteomes" id="UP000887565">
    <property type="component" value="Unplaced"/>
</dbReference>
<protein>
    <submittedName>
        <fullName evidence="2">Uncharacterized protein</fullName>
    </submittedName>
</protein>
<accession>A0A915K4C1</accession>
<proteinExistence type="predicted"/>
<evidence type="ECO:0000313" key="1">
    <source>
        <dbReference type="Proteomes" id="UP000887565"/>
    </source>
</evidence>
<keyword evidence="1" id="KW-1185">Reference proteome</keyword>
<dbReference type="AlphaFoldDB" id="A0A915K4C1"/>
<evidence type="ECO:0000313" key="2">
    <source>
        <dbReference type="WBParaSite" id="nRc.2.0.1.t33053-RA"/>
    </source>
</evidence>
<dbReference type="WBParaSite" id="nRc.2.0.1.t33053-RA">
    <property type="protein sequence ID" value="nRc.2.0.1.t33053-RA"/>
    <property type="gene ID" value="nRc.2.0.1.g33053"/>
</dbReference>
<name>A0A915K4C1_ROMCU</name>